<evidence type="ECO:0000313" key="3">
    <source>
        <dbReference type="Proteomes" id="UP001197875"/>
    </source>
</evidence>
<gene>
    <name evidence="2" type="ORF">LKD71_04870</name>
</gene>
<dbReference type="EMBL" id="JAJEPR010000005">
    <property type="protein sequence ID" value="MCC2189156.1"/>
    <property type="molecule type" value="Genomic_DNA"/>
</dbReference>
<dbReference type="SUPFAM" id="SSF49478">
    <property type="entry name" value="Cna protein B-type domain"/>
    <property type="match status" value="1"/>
</dbReference>
<keyword evidence="1" id="KW-0812">Transmembrane</keyword>
<feature type="transmembrane region" description="Helical" evidence="1">
    <location>
        <begin position="205"/>
        <end position="224"/>
    </location>
</feature>
<accession>A0AAE3DR62</accession>
<reference evidence="2 3" key="1">
    <citation type="submission" date="2021-10" db="EMBL/GenBank/DDBJ databases">
        <title>Anaerobic single-cell dispensing facilitates the cultivation of human gut bacteria.</title>
        <authorList>
            <person name="Afrizal A."/>
        </authorList>
    </citation>
    <scope>NUCLEOTIDE SEQUENCE [LARGE SCALE GENOMIC DNA]</scope>
    <source>
        <strain evidence="2 3">CLA-AA-H277</strain>
    </source>
</reference>
<proteinExistence type="predicted"/>
<evidence type="ECO:0008006" key="4">
    <source>
        <dbReference type="Google" id="ProtNLM"/>
    </source>
</evidence>
<dbReference type="InterPro" id="IPR013783">
    <property type="entry name" value="Ig-like_fold"/>
</dbReference>
<dbReference type="Gene3D" id="2.60.40.10">
    <property type="entry name" value="Immunoglobulins"/>
    <property type="match status" value="1"/>
</dbReference>
<evidence type="ECO:0000256" key="1">
    <source>
        <dbReference type="SAM" id="Phobius"/>
    </source>
</evidence>
<keyword evidence="3" id="KW-1185">Reference proteome</keyword>
<name>A0AAE3DR62_9FIRM</name>
<protein>
    <recommendedName>
        <fullName evidence="4">Prealbumin-like fold domain-containing protein</fullName>
    </recommendedName>
</protein>
<comment type="caution">
    <text evidence="2">The sequence shown here is derived from an EMBL/GenBank/DDBJ whole genome shotgun (WGS) entry which is preliminary data.</text>
</comment>
<organism evidence="2 3">
    <name type="scientific">Fusicatenibacter faecihominis</name>
    <dbReference type="NCBI Taxonomy" id="2881276"/>
    <lineage>
        <taxon>Bacteria</taxon>
        <taxon>Bacillati</taxon>
        <taxon>Bacillota</taxon>
        <taxon>Clostridia</taxon>
        <taxon>Lachnospirales</taxon>
        <taxon>Lachnospiraceae</taxon>
        <taxon>Fusicatenibacter</taxon>
    </lineage>
</organism>
<keyword evidence="1" id="KW-0472">Membrane</keyword>
<dbReference type="AlphaFoldDB" id="A0AAE3DR62"/>
<dbReference type="RefSeq" id="WP_227614579.1">
    <property type="nucleotide sequence ID" value="NZ_JAJEPR010000005.1"/>
</dbReference>
<evidence type="ECO:0000313" key="2">
    <source>
        <dbReference type="EMBL" id="MCC2189156.1"/>
    </source>
</evidence>
<keyword evidence="1" id="KW-1133">Transmembrane helix</keyword>
<sequence length="232" mass="25980">MKKSFLLLLLFGLFFWRVLESSADSPDENRQGTLTVTLFYEEEKTAVEGAGLEFIEVADLKFSEGQVSYSLLPDFAESSLKLEGMKASEALLAAKKLQALYQQKGKTGFSARTDENGKALFENLKPGMYLIWQSSSEKTAKRFEKIDPYLVSVPQGEKISGKMVWDYEVKTLPKVELVLKNTPESEPPRQSQPLKKVKTGDETKIAAYLLLAGASAMILLKAIWKKERADLL</sequence>
<dbReference type="Proteomes" id="UP001197875">
    <property type="component" value="Unassembled WGS sequence"/>
</dbReference>